<comment type="caution">
    <text evidence="1">The sequence shown here is derived from an EMBL/GenBank/DDBJ whole genome shotgun (WGS) entry which is preliminary data.</text>
</comment>
<keyword evidence="2" id="KW-1185">Reference proteome</keyword>
<accession>V6AVK0</accession>
<name>V6AVK0_9ARCH</name>
<dbReference type="STRING" id="1407055.NITUZ_60085"/>
<sequence>MITKFVILNKIAVIQSGIMKTVICHGGMRFHPKIPHDLFDFFH</sequence>
<protein>
    <submittedName>
        <fullName evidence="1">Uncharacterized protein</fullName>
    </submittedName>
</protein>
<dbReference type="Proteomes" id="UP000018159">
    <property type="component" value="Unassembled WGS sequence"/>
</dbReference>
<reference evidence="1 2" key="1">
    <citation type="journal article" date="2013" name="PLoS ONE">
        <title>Enrichment and Genome Sequence of the Group I.1a Ammonia-Oxidizing Archaeon ?Ca. Nitrosotenuis uzonensis? Representing a Clade Globally.</title>
        <authorList>
            <person name="Lebedeva E.V."/>
            <person name="Hatzenpichler R."/>
            <person name="Pelletier E."/>
            <person name="Schuster N."/>
            <person name="Hauzmayer S."/>
            <person name="Bulaev A."/>
            <person name="Grigor'eva N.V."/>
            <person name="Galushko A."/>
            <person name="Schmid M."/>
            <person name="Palatinszky M."/>
            <person name="Le Paslier D."/>
            <person name="Daims H."/>
            <person name="Wagner M."/>
        </authorList>
    </citation>
    <scope>NUCLEOTIDE SEQUENCE [LARGE SCALE GENOMIC DNA]</scope>
    <source>
        <strain evidence="1 2">N4</strain>
    </source>
</reference>
<gene>
    <name evidence="1" type="ORF">NITUZ_60085</name>
</gene>
<dbReference type="EMBL" id="CBTY010000011">
    <property type="protein sequence ID" value="CDI06558.1"/>
    <property type="molecule type" value="Genomic_DNA"/>
</dbReference>
<organism evidence="1 2">
    <name type="scientific">Candidatus Nitrosotenuis uzonensis</name>
    <dbReference type="NCBI Taxonomy" id="1407055"/>
    <lineage>
        <taxon>Archaea</taxon>
        <taxon>Nitrososphaerota</taxon>
        <taxon>Candidatus Nitrosotenuis</taxon>
    </lineage>
</organism>
<evidence type="ECO:0000313" key="2">
    <source>
        <dbReference type="Proteomes" id="UP000018159"/>
    </source>
</evidence>
<proteinExistence type="predicted"/>
<evidence type="ECO:0000313" key="1">
    <source>
        <dbReference type="EMBL" id="CDI06558.1"/>
    </source>
</evidence>
<dbReference type="AlphaFoldDB" id="V6AVK0"/>